<accession>A0ABD3BWY1</accession>
<proteinExistence type="predicted"/>
<evidence type="ECO:0000313" key="1">
    <source>
        <dbReference type="EMBL" id="KAL3621792.1"/>
    </source>
</evidence>
<evidence type="ECO:0000313" key="2">
    <source>
        <dbReference type="Proteomes" id="UP001632038"/>
    </source>
</evidence>
<comment type="caution">
    <text evidence="1">The sequence shown here is derived from an EMBL/GenBank/DDBJ whole genome shotgun (WGS) entry which is preliminary data.</text>
</comment>
<dbReference type="AlphaFoldDB" id="A0ABD3BWY1"/>
<dbReference type="EMBL" id="JAVIJP010000063">
    <property type="protein sequence ID" value="KAL3621792.1"/>
    <property type="molecule type" value="Genomic_DNA"/>
</dbReference>
<protein>
    <submittedName>
        <fullName evidence="1">Uncharacterized protein</fullName>
    </submittedName>
</protein>
<reference evidence="2" key="1">
    <citation type="journal article" date="2024" name="IScience">
        <title>Strigolactones Initiate the Formation of Haustorium-like Structures in Castilleja.</title>
        <authorList>
            <person name="Buerger M."/>
            <person name="Peterson D."/>
            <person name="Chory J."/>
        </authorList>
    </citation>
    <scope>NUCLEOTIDE SEQUENCE [LARGE SCALE GENOMIC DNA]</scope>
</reference>
<keyword evidence="2" id="KW-1185">Reference proteome</keyword>
<name>A0ABD3BWY1_9LAMI</name>
<sequence length="40" mass="4249">MDVFGMDVVGVKVDVPDIEVAFGMDVVGVKVDVPDIEVVD</sequence>
<gene>
    <name evidence="1" type="ORF">CASFOL_034452</name>
</gene>
<dbReference type="Proteomes" id="UP001632038">
    <property type="component" value="Unassembled WGS sequence"/>
</dbReference>
<organism evidence="1 2">
    <name type="scientific">Castilleja foliolosa</name>
    <dbReference type="NCBI Taxonomy" id="1961234"/>
    <lineage>
        <taxon>Eukaryota</taxon>
        <taxon>Viridiplantae</taxon>
        <taxon>Streptophyta</taxon>
        <taxon>Embryophyta</taxon>
        <taxon>Tracheophyta</taxon>
        <taxon>Spermatophyta</taxon>
        <taxon>Magnoliopsida</taxon>
        <taxon>eudicotyledons</taxon>
        <taxon>Gunneridae</taxon>
        <taxon>Pentapetalae</taxon>
        <taxon>asterids</taxon>
        <taxon>lamiids</taxon>
        <taxon>Lamiales</taxon>
        <taxon>Orobanchaceae</taxon>
        <taxon>Pedicularideae</taxon>
        <taxon>Castillejinae</taxon>
        <taxon>Castilleja</taxon>
    </lineage>
</organism>